<dbReference type="InterPro" id="IPR013786">
    <property type="entry name" value="AcylCoA_DH/ox_N"/>
</dbReference>
<evidence type="ECO:0000259" key="6">
    <source>
        <dbReference type="Pfam" id="PF00441"/>
    </source>
</evidence>
<dbReference type="EMBL" id="PKOZ01000009">
    <property type="protein sequence ID" value="PQD94564.1"/>
    <property type="molecule type" value="Genomic_DNA"/>
</dbReference>
<dbReference type="Proteomes" id="UP000239663">
    <property type="component" value="Unassembled WGS sequence"/>
</dbReference>
<evidence type="ECO:0000256" key="1">
    <source>
        <dbReference type="ARBA" id="ARBA00001974"/>
    </source>
</evidence>
<evidence type="ECO:0000256" key="3">
    <source>
        <dbReference type="ARBA" id="ARBA00022630"/>
    </source>
</evidence>
<comment type="similarity">
    <text evidence="2">Belongs to the acyl-CoA dehydrogenase family.</text>
</comment>
<reference evidence="8 9" key="1">
    <citation type="submission" date="2017-12" db="EMBL/GenBank/DDBJ databases">
        <title>Taxonomic description and draft genome of Pradoshia cofamensis Gen. nov., sp. nov., a thermotolerant bacillale isolated from anterior gut of earthworm Eisenia fetida.</title>
        <authorList>
            <person name="Saha T."/>
            <person name="Chakraborty R."/>
        </authorList>
    </citation>
    <scope>NUCLEOTIDE SEQUENCE [LARGE SCALE GENOMIC DNA]</scope>
    <source>
        <strain evidence="8 9">EAG3</strain>
    </source>
</reference>
<comment type="cofactor">
    <cofactor evidence="1">
        <name>FAD</name>
        <dbReference type="ChEBI" id="CHEBI:57692"/>
    </cofactor>
</comment>
<dbReference type="InterPro" id="IPR009075">
    <property type="entry name" value="AcylCo_DH/oxidase_C"/>
</dbReference>
<gene>
    <name evidence="8" type="ORF">CYL18_14245</name>
</gene>
<dbReference type="Pfam" id="PF02771">
    <property type="entry name" value="Acyl-CoA_dh_N"/>
    <property type="match status" value="1"/>
</dbReference>
<evidence type="ECO:0000259" key="7">
    <source>
        <dbReference type="Pfam" id="PF02771"/>
    </source>
</evidence>
<dbReference type="InterPro" id="IPR036250">
    <property type="entry name" value="AcylCo_DH-like_C"/>
</dbReference>
<feature type="domain" description="Acyl-CoA dehydrogenase/oxidase C-terminal" evidence="6">
    <location>
        <begin position="204"/>
        <end position="323"/>
    </location>
</feature>
<dbReference type="RefSeq" id="WP_104850202.1">
    <property type="nucleotide sequence ID" value="NZ_PKOZ01000009.1"/>
</dbReference>
<evidence type="ECO:0000313" key="8">
    <source>
        <dbReference type="EMBL" id="PQD94564.1"/>
    </source>
</evidence>
<evidence type="ECO:0000313" key="9">
    <source>
        <dbReference type="Proteomes" id="UP000239663"/>
    </source>
</evidence>
<dbReference type="SUPFAM" id="SSF47203">
    <property type="entry name" value="Acyl-CoA dehydrogenase C-terminal domain-like"/>
    <property type="match status" value="1"/>
</dbReference>
<evidence type="ECO:0000256" key="5">
    <source>
        <dbReference type="ARBA" id="ARBA00023002"/>
    </source>
</evidence>
<dbReference type="InterPro" id="IPR009100">
    <property type="entry name" value="AcylCoA_DH/oxidase_NM_dom_sf"/>
</dbReference>
<dbReference type="InterPro" id="IPR037069">
    <property type="entry name" value="AcylCoA_DH/ox_N_sf"/>
</dbReference>
<proteinExistence type="inferred from homology"/>
<accession>A0A2S7MXN4</accession>
<feature type="domain" description="Acyl-CoA dehydrogenase/oxidase N-terminal" evidence="7">
    <location>
        <begin position="4"/>
        <end position="93"/>
    </location>
</feature>
<dbReference type="Gene3D" id="1.20.140.10">
    <property type="entry name" value="Butyryl-CoA Dehydrogenase, subunit A, domain 3"/>
    <property type="match status" value="1"/>
</dbReference>
<evidence type="ECO:0008006" key="10">
    <source>
        <dbReference type="Google" id="ProtNLM"/>
    </source>
</evidence>
<organism evidence="8 9">
    <name type="scientific">Pradoshia eiseniae</name>
    <dbReference type="NCBI Taxonomy" id="2064768"/>
    <lineage>
        <taxon>Bacteria</taxon>
        <taxon>Bacillati</taxon>
        <taxon>Bacillota</taxon>
        <taxon>Bacilli</taxon>
        <taxon>Bacillales</taxon>
        <taxon>Bacillaceae</taxon>
        <taxon>Pradoshia</taxon>
    </lineage>
</organism>
<dbReference type="OrthoDB" id="2450120at2"/>
<dbReference type="Gene3D" id="1.10.540.10">
    <property type="entry name" value="Acyl-CoA dehydrogenase/oxidase, N-terminal domain"/>
    <property type="match status" value="1"/>
</dbReference>
<dbReference type="SUPFAM" id="SSF56645">
    <property type="entry name" value="Acyl-CoA dehydrogenase NM domain-like"/>
    <property type="match status" value="1"/>
</dbReference>
<dbReference type="Pfam" id="PF00441">
    <property type="entry name" value="Acyl-CoA_dh_1"/>
    <property type="match status" value="1"/>
</dbReference>
<dbReference type="PANTHER" id="PTHR43884:SF20">
    <property type="entry name" value="ACYL-COA DEHYDROGENASE FADE28"/>
    <property type="match status" value="1"/>
</dbReference>
<keyword evidence="5" id="KW-0560">Oxidoreductase</keyword>
<keyword evidence="3" id="KW-0285">Flavoprotein</keyword>
<evidence type="ECO:0000256" key="2">
    <source>
        <dbReference type="ARBA" id="ARBA00009347"/>
    </source>
</evidence>
<comment type="caution">
    <text evidence="8">The sequence shown here is derived from an EMBL/GenBank/DDBJ whole genome shotgun (WGS) entry which is preliminary data.</text>
</comment>
<keyword evidence="4" id="KW-0274">FAD</keyword>
<dbReference type="PANTHER" id="PTHR43884">
    <property type="entry name" value="ACYL-COA DEHYDROGENASE"/>
    <property type="match status" value="1"/>
</dbReference>
<keyword evidence="9" id="KW-1185">Reference proteome</keyword>
<dbReference type="GO" id="GO:0003995">
    <property type="term" value="F:acyl-CoA dehydrogenase activity"/>
    <property type="evidence" value="ECO:0007669"/>
    <property type="project" value="TreeGrafter"/>
</dbReference>
<evidence type="ECO:0000256" key="4">
    <source>
        <dbReference type="ARBA" id="ARBA00022827"/>
    </source>
</evidence>
<protein>
    <recommendedName>
        <fullName evidence="10">Acyl-CoA dehydrogenase</fullName>
    </recommendedName>
</protein>
<dbReference type="AlphaFoldDB" id="A0A2S7MXN4"/>
<sequence>MSDMQAIILQSANKIFLKHMTKDAVDQAENGHFPTDLWMDLQEAGLLLIGIEEEDGGNGGDLADGLKLMQLAGKFSAPIPLAETLIGNWLLAETGLGISTEMKSHPSLYSLNENHISFESGCISGMVPYVPYGREANHVMAFLERGQELELVLLPVQAAKIKTGKNLAGEVRDTLVFGKVPLKELEHCPIAPELRERMICLGALARIGMMTGAMERIMELTLEHVQTRHQFGKPLSRQQAIQQHIALLAGELAAAKAAFNNAVASIESGYLTRDIALAKIRLNEGAGKFAKTAHQIMAAIGFTHEHSLHHSTRRLWSYRDEFGSEADWSKVIANQLRQRNQNGNQNGLWEYITGQHTPKGERNERLTIYR</sequence>
<dbReference type="GO" id="GO:0050660">
    <property type="term" value="F:flavin adenine dinucleotide binding"/>
    <property type="evidence" value="ECO:0007669"/>
    <property type="project" value="InterPro"/>
</dbReference>
<name>A0A2S7MXN4_9BACI</name>